<organism evidence="2 3">
    <name type="scientific">Amycolatopsis thermophila</name>
    <dbReference type="NCBI Taxonomy" id="206084"/>
    <lineage>
        <taxon>Bacteria</taxon>
        <taxon>Bacillati</taxon>
        <taxon>Actinomycetota</taxon>
        <taxon>Actinomycetes</taxon>
        <taxon>Pseudonocardiales</taxon>
        <taxon>Pseudonocardiaceae</taxon>
        <taxon>Amycolatopsis</taxon>
    </lineage>
</organism>
<reference evidence="2 3" key="1">
    <citation type="submission" date="2023-07" db="EMBL/GenBank/DDBJ databases">
        <title>Sequencing the genomes of 1000 actinobacteria strains.</title>
        <authorList>
            <person name="Klenk H.-P."/>
        </authorList>
    </citation>
    <scope>NUCLEOTIDE SEQUENCE [LARGE SCALE GENOMIC DNA]</scope>
    <source>
        <strain evidence="2 3">DSM 45805</strain>
    </source>
</reference>
<keyword evidence="1" id="KW-0812">Transmembrane</keyword>
<protein>
    <submittedName>
        <fullName evidence="2">Uncharacterized protein</fullName>
    </submittedName>
</protein>
<proteinExistence type="predicted"/>
<feature type="transmembrane region" description="Helical" evidence="1">
    <location>
        <begin position="281"/>
        <end position="303"/>
    </location>
</feature>
<dbReference type="RefSeq" id="WP_306996566.1">
    <property type="nucleotide sequence ID" value="NZ_JAUSUT010000001.1"/>
</dbReference>
<dbReference type="InterPro" id="IPR027417">
    <property type="entry name" value="P-loop_NTPase"/>
</dbReference>
<dbReference type="Proteomes" id="UP001229651">
    <property type="component" value="Unassembled WGS sequence"/>
</dbReference>
<keyword evidence="1" id="KW-0472">Membrane</keyword>
<feature type="transmembrane region" description="Helical" evidence="1">
    <location>
        <begin position="176"/>
        <end position="198"/>
    </location>
</feature>
<name>A0ABU0F2L2_9PSEU</name>
<feature type="transmembrane region" description="Helical" evidence="1">
    <location>
        <begin position="210"/>
        <end position="235"/>
    </location>
</feature>
<keyword evidence="3" id="KW-1185">Reference proteome</keyword>
<sequence>MTALPETSVPPATRAAPDDLVEELRGRLPALVDQALAAPEIAESERGVAEADRERVRAEVRARALRDGEDILRVTNPQISALRLARRVLADHERAGTARASRPPSPRDRTGHALVGFAAWLGLIFPLAFWQLGQTPLAGPAVFWVYAAVVVVAGVALRWAYLAVARAGQRFTGQRALAGAGWPVMIAVAVTLLLLIWRLGGSSQLAMGKIWSAVVWCVAVLAAAFVFLTVWLMTLDAGKDEEPGRRIPRAVARRTLLAVVVAGAAAYVLLSRLVPLPWADWQVWLLADAVTLLVMLGAAPLVLSPGLVPARWSPDPDRRGSPKWTANRRALRSGVEAAEARWRDAAMAAVRPVVTRHLNEAVHPAFTTTLPERLNRGGLGLMRAGDRMVDTAAFARLRALTGGITGGAIGIAGPRGAGKTTLLEAYQAGRFLGPGRQHIALLESVPVRYDARDFVLHLFGRTCAAVIEFCDDRVGDPPPRWTARLARLRPFVPLMVIVVVWVVVGFAGAAAAGQRRDFGDWMSAMWWPIVIVLAAGSVLYLSRRWRFAPAPAPAAARAPEDLAQLRDLARETLAGIEFQQKHTSGWSGKVGLLFGAEAGLTGSRELTRQPRSYPQIVHDFGEFLRATIGCAERVPGIAVPSLVIILDELDKILSPEEAQDFVNEVKALFTLDVPGFLFLVSVSEDALAAFERRGLPVRDAFDSAFDMIFRLEYLSLPDAQAVLGARVLGLPEPFVCLCHCLSGGLPRELVRVARLVTAARGTLGEVTRELVAGDLAGKVAGLRTVVAREAYDHVQASELVRHVEAHAVADAQVLLRAAGNPPIGDAGGPLWRIQLETLGYLYYLGTIREVFGDGFTRRDLDRGRDEAGDASFDTLTSVRRLFAVNARLAWLTISAFREAWGLPAVPPPEAG</sequence>
<evidence type="ECO:0000256" key="1">
    <source>
        <dbReference type="SAM" id="Phobius"/>
    </source>
</evidence>
<feature type="transmembrane region" description="Helical" evidence="1">
    <location>
        <begin position="524"/>
        <end position="541"/>
    </location>
</feature>
<feature type="transmembrane region" description="Helical" evidence="1">
    <location>
        <begin position="491"/>
        <end position="512"/>
    </location>
</feature>
<gene>
    <name evidence="2" type="ORF">FB470_005806</name>
</gene>
<evidence type="ECO:0000313" key="3">
    <source>
        <dbReference type="Proteomes" id="UP001229651"/>
    </source>
</evidence>
<keyword evidence="1" id="KW-1133">Transmembrane helix</keyword>
<dbReference type="SUPFAM" id="SSF52540">
    <property type="entry name" value="P-loop containing nucleoside triphosphate hydrolases"/>
    <property type="match status" value="1"/>
</dbReference>
<accession>A0ABU0F2L2</accession>
<dbReference type="EMBL" id="JAUSUT010000001">
    <property type="protein sequence ID" value="MDQ0381812.1"/>
    <property type="molecule type" value="Genomic_DNA"/>
</dbReference>
<comment type="caution">
    <text evidence="2">The sequence shown here is derived from an EMBL/GenBank/DDBJ whole genome shotgun (WGS) entry which is preliminary data.</text>
</comment>
<feature type="transmembrane region" description="Helical" evidence="1">
    <location>
        <begin position="256"/>
        <end position="275"/>
    </location>
</feature>
<feature type="transmembrane region" description="Helical" evidence="1">
    <location>
        <begin position="143"/>
        <end position="164"/>
    </location>
</feature>
<feature type="transmembrane region" description="Helical" evidence="1">
    <location>
        <begin position="111"/>
        <end position="131"/>
    </location>
</feature>
<evidence type="ECO:0000313" key="2">
    <source>
        <dbReference type="EMBL" id="MDQ0381812.1"/>
    </source>
</evidence>